<reference evidence="10 11" key="1">
    <citation type="journal article" date="2011" name="Proc. Natl. Acad. Sci. U.S.A.">
        <title>Comparative genomics of xylose-fermenting fungi for enhanced biofuel production.</title>
        <authorList>
            <person name="Wohlbach D.J."/>
            <person name="Kuo A."/>
            <person name="Sato T.K."/>
            <person name="Potts K.M."/>
            <person name="Salamov A.A."/>
            <person name="LaButti K.M."/>
            <person name="Sun H."/>
            <person name="Clum A."/>
            <person name="Pangilinan J.L."/>
            <person name="Lindquist E.A."/>
            <person name="Lucas S."/>
            <person name="Lapidus A."/>
            <person name="Jin M."/>
            <person name="Gunawan C."/>
            <person name="Balan V."/>
            <person name="Dale B.E."/>
            <person name="Jeffries T.W."/>
            <person name="Zinkel R."/>
            <person name="Barry K.W."/>
            <person name="Grigoriev I.V."/>
            <person name="Gasch A.P."/>
        </authorList>
    </citation>
    <scope>NUCLEOTIDE SEQUENCE [LARGE SCALE GENOMIC DNA]</scope>
    <source>
        <strain evidence="11">ATCC 10573 / BCRC 21748 / CBS 615 / JCM 9827 / NBRC 10315 / NRRL Y-1498 / VKM Y-70</strain>
    </source>
</reference>
<evidence type="ECO:0000256" key="8">
    <source>
        <dbReference type="SAM" id="MobiDB-lite"/>
    </source>
</evidence>
<dbReference type="EMBL" id="GL996527">
    <property type="protein sequence ID" value="EGV61558.1"/>
    <property type="molecule type" value="Genomic_DNA"/>
</dbReference>
<feature type="coiled-coil region" evidence="7">
    <location>
        <begin position="154"/>
        <end position="205"/>
    </location>
</feature>
<dbReference type="InterPro" id="IPR011993">
    <property type="entry name" value="PH-like_dom_sf"/>
</dbReference>
<sequence>MDFDAKAAHRKSRAPWKLPSSSEKSNNPYANANAFAPRTAESRDSDNLSVPNPYNNRSNKNKKTRRSSIHASASAAAHTRNMIDAAKAPPVPQLPDLNALKAAVESKPARGESDNINSRLLDDLANGTAAEIDDYYKVLVKQRAVVERDIKNSINENQKNILELMTDLKDTQDELLQLRISSRELMEVLDEFKDAAERRLSLEEKPDERSPYGTKKPKRKDRSSIIVLEKMWVSELQSLFKHVEGASKLIQSVQGRHVLAESGRWFEINIGNWKAIKAIHIFVLNDLILIATKKSSSSSKNASNKSRLQAVHCWPLHDVQLQVINQRKADDDPNKTYLISLTTRSGGYVYQTDRYDHFVKINDAYNKGKSELSQKERFYDIRGSTHEDGFETDDEKRQLRESLRNSGVFDEENNNKRRSGSHRHSADILLQDISARVHSRNRSHDFSANGKFSNFTKNDKGQFFNELKRVEDRLDEVDVEIAHDKYPEAVGMINYIENKVLNVERIVSKTETSDQETMASLDEIKLLVDVIKLKLSNRKQEVQRSLSFNLQHNIAKLKTSELGEILEFFYSFGVLDKGISAFLRATTANLANIISKLVVTVQGSTKADVGNYISNMVIIYVSIMKKTISSYKECIFPILERDNGGNVDSSGLINWCIEEGINLIKSIKKQLLGTLLTPEDPDDDNNTKLLIKDKPLFKSFLNVLEPQLDDLKSVGINIDYLFDDILNASSI</sequence>
<evidence type="ECO:0000259" key="9">
    <source>
        <dbReference type="Pfam" id="PF16528"/>
    </source>
</evidence>
<evidence type="ECO:0000256" key="7">
    <source>
        <dbReference type="SAM" id="Coils"/>
    </source>
</evidence>
<keyword evidence="5" id="KW-0268">Exocytosis</keyword>
<keyword evidence="4" id="KW-0813">Transport</keyword>
<dbReference type="KEGG" id="cten:18246053"/>
<proteinExistence type="inferred from homology"/>
<evidence type="ECO:0000313" key="10">
    <source>
        <dbReference type="EMBL" id="EGV61558.1"/>
    </source>
</evidence>
<dbReference type="InterPro" id="IPR016159">
    <property type="entry name" value="Cullin_repeat-like_dom_sf"/>
</dbReference>
<evidence type="ECO:0000256" key="3">
    <source>
        <dbReference type="ARBA" id="ARBA00021269"/>
    </source>
</evidence>
<dbReference type="PANTHER" id="PTHR21426:SF12">
    <property type="entry name" value="EXOCYST COMPLEX COMPONENT 8"/>
    <property type="match status" value="1"/>
</dbReference>
<evidence type="ECO:0000256" key="6">
    <source>
        <dbReference type="ARBA" id="ARBA00022927"/>
    </source>
</evidence>
<dbReference type="AlphaFoldDB" id="G3BBK1"/>
<dbReference type="Gene3D" id="1.20.58.1220">
    <property type="entry name" value="Exo84p, C-terminal helical domain"/>
    <property type="match status" value="1"/>
</dbReference>
<dbReference type="eggNOG" id="KOG2215">
    <property type="taxonomic scope" value="Eukaryota"/>
</dbReference>
<organism evidence="11">
    <name type="scientific">Candida tenuis (strain ATCC 10573 / BCRC 21748 / CBS 615 / JCM 9827 / NBRC 10315 / NRRL Y-1498 / VKM Y-70)</name>
    <name type="common">Yeast</name>
    <name type="synonym">Yamadazyma tenuis</name>
    <dbReference type="NCBI Taxonomy" id="590646"/>
    <lineage>
        <taxon>Eukaryota</taxon>
        <taxon>Fungi</taxon>
        <taxon>Dikarya</taxon>
        <taxon>Ascomycota</taxon>
        <taxon>Saccharomycotina</taxon>
        <taxon>Pichiomycetes</taxon>
        <taxon>Debaryomycetaceae</taxon>
        <taxon>Yamadazyma</taxon>
    </lineage>
</organism>
<comment type="similarity">
    <text evidence="2">Belongs to the EXO84 family.</text>
</comment>
<dbReference type="PANTHER" id="PTHR21426">
    <property type="entry name" value="EXOCYST COMPLEX COMPONENT 8"/>
    <property type="match status" value="1"/>
</dbReference>
<evidence type="ECO:0000313" key="11">
    <source>
        <dbReference type="Proteomes" id="UP000000707"/>
    </source>
</evidence>
<dbReference type="GO" id="GO:0030133">
    <property type="term" value="C:transport vesicle"/>
    <property type="evidence" value="ECO:0007669"/>
    <property type="project" value="UniProtKB-SubCell"/>
</dbReference>
<dbReference type="Pfam" id="PF16528">
    <property type="entry name" value="Exo84_C"/>
    <property type="match status" value="1"/>
</dbReference>
<evidence type="ECO:0000256" key="4">
    <source>
        <dbReference type="ARBA" id="ARBA00022448"/>
    </source>
</evidence>
<feature type="compositionally biased region" description="Basic residues" evidence="8">
    <location>
        <begin position="59"/>
        <end position="68"/>
    </location>
</feature>
<dbReference type="HOGENOM" id="CLU_024067_0_0_1"/>
<dbReference type="GeneID" id="18246053"/>
<dbReference type="SUPFAM" id="SSF50729">
    <property type="entry name" value="PH domain-like"/>
    <property type="match status" value="1"/>
</dbReference>
<feature type="compositionally biased region" description="Low complexity" evidence="8">
    <location>
        <begin position="26"/>
        <end position="37"/>
    </location>
</feature>
<dbReference type="InterPro" id="IPR042560">
    <property type="entry name" value="Exo84_C_2"/>
</dbReference>
<comment type="subcellular location">
    <subcellularLocation>
        <location evidence="1">Cytoplasmic vesicle</location>
        <location evidence="1">Secretory vesicle</location>
    </subcellularLocation>
</comment>
<accession>G3BBK1</accession>
<name>G3BBK1_CANTC</name>
<dbReference type="OrthoDB" id="642193at2759"/>
<dbReference type="STRING" id="590646.G3BBK1"/>
<feature type="region of interest" description="Disordered" evidence="8">
    <location>
        <begin position="403"/>
        <end position="425"/>
    </location>
</feature>
<feature type="domain" description="Exocyst component Exo84 C-terminal" evidence="9">
    <location>
        <begin position="468"/>
        <end position="717"/>
    </location>
</feature>
<keyword evidence="11" id="KW-1185">Reference proteome</keyword>
<dbReference type="InterPro" id="IPR042561">
    <property type="entry name" value="Exo84_C_1"/>
</dbReference>
<gene>
    <name evidence="10" type="ORF">CANTEDRAFT_108688</name>
</gene>
<protein>
    <recommendedName>
        <fullName evidence="3">Exocyst complex component EXO84</fullName>
    </recommendedName>
</protein>
<dbReference type="GO" id="GO:0006887">
    <property type="term" value="P:exocytosis"/>
    <property type="evidence" value="ECO:0007669"/>
    <property type="project" value="UniProtKB-KW"/>
</dbReference>
<keyword evidence="7" id="KW-0175">Coiled coil</keyword>
<dbReference type="GO" id="GO:0006893">
    <property type="term" value="P:Golgi to plasma membrane transport"/>
    <property type="evidence" value="ECO:0007669"/>
    <property type="project" value="TreeGrafter"/>
</dbReference>
<evidence type="ECO:0000256" key="5">
    <source>
        <dbReference type="ARBA" id="ARBA00022483"/>
    </source>
</evidence>
<dbReference type="InterPro" id="IPR032403">
    <property type="entry name" value="Exo84_C"/>
</dbReference>
<dbReference type="Gene3D" id="2.30.29.30">
    <property type="entry name" value="Pleckstrin-homology domain (PH domain)/Phosphotyrosine-binding domain (PTB)"/>
    <property type="match status" value="1"/>
</dbReference>
<keyword evidence="6" id="KW-0653">Protein transport</keyword>
<dbReference type="GO" id="GO:0015031">
    <property type="term" value="P:protein transport"/>
    <property type="evidence" value="ECO:0007669"/>
    <property type="project" value="UniProtKB-KW"/>
</dbReference>
<dbReference type="SUPFAM" id="SSF74788">
    <property type="entry name" value="Cullin repeat-like"/>
    <property type="match status" value="1"/>
</dbReference>
<dbReference type="Proteomes" id="UP000000707">
    <property type="component" value="Unassembled WGS sequence"/>
</dbReference>
<feature type="region of interest" description="Disordered" evidence="8">
    <location>
        <begin position="1"/>
        <end position="78"/>
    </location>
</feature>
<feature type="compositionally biased region" description="Low complexity" evidence="8">
    <location>
        <begin position="69"/>
        <end position="78"/>
    </location>
</feature>
<evidence type="ECO:0000256" key="1">
    <source>
        <dbReference type="ARBA" id="ARBA00004398"/>
    </source>
</evidence>
<dbReference type="InterPro" id="IPR033961">
    <property type="entry name" value="Exo84"/>
</dbReference>
<evidence type="ECO:0000256" key="2">
    <source>
        <dbReference type="ARBA" id="ARBA00007210"/>
    </source>
</evidence>
<dbReference type="GO" id="GO:0000145">
    <property type="term" value="C:exocyst"/>
    <property type="evidence" value="ECO:0007669"/>
    <property type="project" value="InterPro"/>
</dbReference>
<dbReference type="Gene3D" id="1.20.58.1210">
    <property type="entry name" value="Exo84p, N-terminal helical domain"/>
    <property type="match status" value="1"/>
</dbReference>
<dbReference type="Pfam" id="PF25345">
    <property type="entry name" value="PH_EXO84"/>
    <property type="match status" value="1"/>
</dbReference>